<dbReference type="InterPro" id="IPR026264">
    <property type="entry name" value="VirB8/PtlE"/>
</dbReference>
<evidence type="ECO:0000259" key="9">
    <source>
        <dbReference type="Pfam" id="PF04335"/>
    </source>
</evidence>
<proteinExistence type="inferred from homology"/>
<dbReference type="GO" id="GO:0012505">
    <property type="term" value="C:endomembrane system"/>
    <property type="evidence" value="ECO:0007669"/>
    <property type="project" value="UniProtKB-SubCell"/>
</dbReference>
<comment type="similarity">
    <text evidence="1">Belongs to the virB8 family.</text>
</comment>
<feature type="region of interest" description="Disordered" evidence="7">
    <location>
        <begin position="1"/>
        <end position="20"/>
    </location>
</feature>
<name>A0A6L3YD32_9HYPH</name>
<evidence type="ECO:0000313" key="11">
    <source>
        <dbReference type="Proteomes" id="UP000481643"/>
    </source>
</evidence>
<protein>
    <recommendedName>
        <fullName evidence="2">Type IV secretion system protein virB8</fullName>
    </recommendedName>
</protein>
<keyword evidence="3 8" id="KW-0812">Transmembrane</keyword>
<comment type="caution">
    <text evidence="10">The sequence shown here is derived from an EMBL/GenBank/DDBJ whole genome shotgun (WGS) entry which is preliminary data.</text>
</comment>
<dbReference type="InterPro" id="IPR007430">
    <property type="entry name" value="VirB8"/>
</dbReference>
<reference evidence="10 11" key="1">
    <citation type="submission" date="2019-09" db="EMBL/GenBank/DDBJ databases">
        <title>Taxonomic organization of the family Brucellaceae based on a phylogenomic approach.</title>
        <authorList>
            <person name="Leclercq S."/>
            <person name="Cloeckaert A."/>
            <person name="Zygmunt M.S."/>
        </authorList>
    </citation>
    <scope>NUCLEOTIDE SEQUENCE [LARGE SCALE GENOMIC DNA]</scope>
    <source>
        <strain evidence="10 11">WS1830</strain>
    </source>
</reference>
<dbReference type="Pfam" id="PF04335">
    <property type="entry name" value="VirB8"/>
    <property type="match status" value="1"/>
</dbReference>
<evidence type="ECO:0000256" key="3">
    <source>
        <dbReference type="ARBA" id="ARBA00022692"/>
    </source>
</evidence>
<feature type="transmembrane region" description="Helical" evidence="8">
    <location>
        <begin position="55"/>
        <end position="78"/>
    </location>
</feature>
<evidence type="ECO:0000256" key="4">
    <source>
        <dbReference type="ARBA" id="ARBA00022989"/>
    </source>
</evidence>
<dbReference type="AlphaFoldDB" id="A0A6L3YD32"/>
<evidence type="ECO:0000256" key="2">
    <source>
        <dbReference type="ARBA" id="ARBA00014420"/>
    </source>
</evidence>
<accession>A0A6L3YD32</accession>
<dbReference type="GO" id="GO:0030255">
    <property type="term" value="P:protein secretion by the type IV secretion system"/>
    <property type="evidence" value="ECO:0007669"/>
    <property type="project" value="InterPro"/>
</dbReference>
<dbReference type="Gene3D" id="3.10.450.230">
    <property type="entry name" value="VirB8 protein"/>
    <property type="match status" value="1"/>
</dbReference>
<dbReference type="GO" id="GO:0016020">
    <property type="term" value="C:membrane"/>
    <property type="evidence" value="ECO:0007669"/>
    <property type="project" value="InterPro"/>
</dbReference>
<evidence type="ECO:0000256" key="5">
    <source>
        <dbReference type="ARBA" id="ARBA00023136"/>
    </source>
</evidence>
<sequence length="253" mass="28713">MQPDRQVWKRGNSKVTNIQEHAAPENVEAEKEQYLRAAETWETDIHRSLRRSRNLAWSVAGIAGGISALSLATLVLLLPLKQFEPYLVVVDKTSGYTEIARALQPGSMAENEAVTAANLVRYIKARETYDPRETKANFDLAQLYSAEQASKDLTWLWTPANTKSLDKIYGRNATRSVEVKSVSLLNKNTATVRFNTTLRRDTMLTTESWVAVIRFRYTSTPLKNEWRFDNPLGFQVTDYRRDQETAPVAGSLQ</sequence>
<evidence type="ECO:0000256" key="1">
    <source>
        <dbReference type="ARBA" id="ARBA00011070"/>
    </source>
</evidence>
<dbReference type="PIRSF" id="PIRSF003299">
    <property type="entry name" value="VirB8_PtlE"/>
    <property type="match status" value="1"/>
</dbReference>
<evidence type="ECO:0000256" key="8">
    <source>
        <dbReference type="SAM" id="Phobius"/>
    </source>
</evidence>
<dbReference type="EMBL" id="WBVX01000024">
    <property type="protein sequence ID" value="KAB2681166.1"/>
    <property type="molecule type" value="Genomic_DNA"/>
</dbReference>
<comment type="subcellular location">
    <subcellularLocation>
        <location evidence="6">Endomembrane system</location>
        <topology evidence="6">Single-pass membrane protein</topology>
    </subcellularLocation>
</comment>
<evidence type="ECO:0000256" key="7">
    <source>
        <dbReference type="SAM" id="MobiDB-lite"/>
    </source>
</evidence>
<dbReference type="InterPro" id="IPR032710">
    <property type="entry name" value="NTF2-like_dom_sf"/>
</dbReference>
<feature type="domain" description="Bacterial virulence protein VirB8" evidence="9">
    <location>
        <begin position="38"/>
        <end position="244"/>
    </location>
</feature>
<organism evidence="10 11">
    <name type="scientific">Brucella tritici</name>
    <dbReference type="NCBI Taxonomy" id="94626"/>
    <lineage>
        <taxon>Bacteria</taxon>
        <taxon>Pseudomonadati</taxon>
        <taxon>Pseudomonadota</taxon>
        <taxon>Alphaproteobacteria</taxon>
        <taxon>Hyphomicrobiales</taxon>
        <taxon>Brucellaceae</taxon>
        <taxon>Brucella/Ochrobactrum group</taxon>
        <taxon>Brucella</taxon>
    </lineage>
</organism>
<evidence type="ECO:0000256" key="6">
    <source>
        <dbReference type="ARBA" id="ARBA00037847"/>
    </source>
</evidence>
<keyword evidence="5 8" id="KW-0472">Membrane</keyword>
<dbReference type="Proteomes" id="UP000481643">
    <property type="component" value="Unassembled WGS sequence"/>
</dbReference>
<dbReference type="CDD" id="cd16424">
    <property type="entry name" value="VirB8"/>
    <property type="match status" value="1"/>
</dbReference>
<keyword evidence="4 8" id="KW-1133">Transmembrane helix</keyword>
<dbReference type="SUPFAM" id="SSF54427">
    <property type="entry name" value="NTF2-like"/>
    <property type="match status" value="1"/>
</dbReference>
<evidence type="ECO:0000313" key="10">
    <source>
        <dbReference type="EMBL" id="KAB2681166.1"/>
    </source>
</evidence>
<gene>
    <name evidence="10" type="ORF">F9L08_19910</name>
</gene>